<evidence type="ECO:0000313" key="3">
    <source>
        <dbReference type="Proteomes" id="UP000051952"/>
    </source>
</evidence>
<feature type="compositionally biased region" description="Acidic residues" evidence="1">
    <location>
        <begin position="151"/>
        <end position="160"/>
    </location>
</feature>
<evidence type="ECO:0000256" key="1">
    <source>
        <dbReference type="SAM" id="MobiDB-lite"/>
    </source>
</evidence>
<reference evidence="3" key="1">
    <citation type="submission" date="2015-09" db="EMBL/GenBank/DDBJ databases">
        <authorList>
            <consortium name="Pathogen Informatics"/>
        </authorList>
    </citation>
    <scope>NUCLEOTIDE SEQUENCE [LARGE SCALE GENOMIC DNA]</scope>
    <source>
        <strain evidence="3">Lake Konstanz</strain>
    </source>
</reference>
<dbReference type="Gene3D" id="2.40.50.140">
    <property type="entry name" value="Nucleic acid-binding proteins"/>
    <property type="match status" value="1"/>
</dbReference>
<dbReference type="VEuPathDB" id="TriTrypDB:BSAL_49320"/>
<feature type="region of interest" description="Disordered" evidence="1">
    <location>
        <begin position="94"/>
        <end position="229"/>
    </location>
</feature>
<protein>
    <submittedName>
        <fullName evidence="2">Uncharacterized protein</fullName>
    </submittedName>
</protein>
<dbReference type="AlphaFoldDB" id="A0A0S4INB2"/>
<feature type="compositionally biased region" description="Basic and acidic residues" evidence="1">
    <location>
        <begin position="107"/>
        <end position="125"/>
    </location>
</feature>
<organism evidence="2 3">
    <name type="scientific">Bodo saltans</name>
    <name type="common">Flagellated protozoan</name>
    <dbReference type="NCBI Taxonomy" id="75058"/>
    <lineage>
        <taxon>Eukaryota</taxon>
        <taxon>Discoba</taxon>
        <taxon>Euglenozoa</taxon>
        <taxon>Kinetoplastea</taxon>
        <taxon>Metakinetoplastina</taxon>
        <taxon>Eubodonida</taxon>
        <taxon>Bodonidae</taxon>
        <taxon>Bodo</taxon>
    </lineage>
</organism>
<feature type="compositionally biased region" description="Basic and acidic residues" evidence="1">
    <location>
        <begin position="182"/>
        <end position="207"/>
    </location>
</feature>
<accession>A0A0S4INB2</accession>
<evidence type="ECO:0000313" key="2">
    <source>
        <dbReference type="EMBL" id="CUE58831.1"/>
    </source>
</evidence>
<proteinExistence type="predicted"/>
<dbReference type="EMBL" id="CYKH01000012">
    <property type="protein sequence ID" value="CUE58831.1"/>
    <property type="molecule type" value="Genomic_DNA"/>
</dbReference>
<dbReference type="Proteomes" id="UP000051952">
    <property type="component" value="Unassembled WGS sequence"/>
</dbReference>
<feature type="compositionally biased region" description="Acidic residues" evidence="1">
    <location>
        <begin position="172"/>
        <end position="181"/>
    </location>
</feature>
<sequence>MPLTTAATASAAPEVYAVVTQCLPGAQFKCKLISRPGFPTCICELSSHQKLKIAVRVRDILHVDTTDYDRSDQGTAEILEVIHDAKDLKRLRKDGAIPAEDQMPEIQTKDHYTTKRDKRNDDRRPASKLTAEEEIEQRNNELSQPPAPNFGDDDESDAVPDDMKDHPAMQQDNEDEDEEESLASKKERGAHLTKAEKHACKLEEKARAAHQQLESNLANGVSGEALDDL</sequence>
<keyword evidence="3" id="KW-1185">Reference proteome</keyword>
<name>A0A0S4INB2_BODSA</name>
<dbReference type="SUPFAM" id="SSF50249">
    <property type="entry name" value="Nucleic acid-binding proteins"/>
    <property type="match status" value="1"/>
</dbReference>
<gene>
    <name evidence="2" type="ORF">BSAL_49320</name>
</gene>
<dbReference type="InterPro" id="IPR012340">
    <property type="entry name" value="NA-bd_OB-fold"/>
</dbReference>